<feature type="region of interest" description="Disordered" evidence="1">
    <location>
        <begin position="233"/>
        <end position="269"/>
    </location>
</feature>
<protein>
    <recommendedName>
        <fullName evidence="2">Metallo-beta-lactamase domain-containing protein</fullName>
    </recommendedName>
</protein>
<feature type="domain" description="Metallo-beta-lactamase" evidence="2">
    <location>
        <begin position="72"/>
        <end position="186"/>
    </location>
</feature>
<dbReference type="Pfam" id="PF12706">
    <property type="entry name" value="Lactamase_B_2"/>
    <property type="match status" value="1"/>
</dbReference>
<dbReference type="AlphaFoldDB" id="A0A7Y4L9J1"/>
<comment type="caution">
    <text evidence="3">The sequence shown here is derived from an EMBL/GenBank/DDBJ whole genome shotgun (WGS) entry which is preliminary data.</text>
</comment>
<dbReference type="SUPFAM" id="SSF56281">
    <property type="entry name" value="Metallo-hydrolase/oxidoreductase"/>
    <property type="match status" value="1"/>
</dbReference>
<evidence type="ECO:0000259" key="2">
    <source>
        <dbReference type="Pfam" id="PF12706"/>
    </source>
</evidence>
<dbReference type="PANTHER" id="PTHR42663">
    <property type="entry name" value="HYDROLASE C777.06C-RELATED-RELATED"/>
    <property type="match status" value="1"/>
</dbReference>
<dbReference type="InterPro" id="IPR001279">
    <property type="entry name" value="Metallo-B-lactamas"/>
</dbReference>
<evidence type="ECO:0000313" key="4">
    <source>
        <dbReference type="Proteomes" id="UP000541421"/>
    </source>
</evidence>
<evidence type="ECO:0000256" key="1">
    <source>
        <dbReference type="SAM" id="MobiDB-lite"/>
    </source>
</evidence>
<dbReference type="InterPro" id="IPR035682">
    <property type="entry name" value="PhnP_MBL"/>
</dbReference>
<reference evidence="3 4" key="1">
    <citation type="submission" date="2020-05" db="EMBL/GenBank/DDBJ databases">
        <authorList>
            <person name="Niu N."/>
        </authorList>
    </citation>
    <scope>NUCLEOTIDE SEQUENCE [LARGE SCALE GENOMIC DNA]</scope>
    <source>
        <strain evidence="3 4">LMG10982</strain>
    </source>
</reference>
<dbReference type="RefSeq" id="WP_171588350.1">
    <property type="nucleotide sequence ID" value="NZ_JABGBO010000004.1"/>
</dbReference>
<sequence length="334" mass="37121">MMQSTALKFTFLGTGSSSQVPVYNCFCPACQRARWDKAFRRRPCSAMIETSAGKWLIDSGLTDLTERFFAYELKGILQTHYHADHAQGLLQLRWGVDATIPVYGPVDEVGFADLYKHPGILDFQPGFTPFEVKRLGDSYGFSVMALPLQHSRPTVGYLISSLNGESLAYLTDTAGLSAEVMQFLSSIPLRYVVLDCSYPPSDLSPQHDAITKYQPQCDSSTDALDGHDVGMRNQSVQQSHSKTSGAHSAKSRNQTNQDEPQGEGLLSQKDDTIKQKTKNHNDLWAALDILEQLSPEKGFLTHIDHKVDTYIMQNPHVLPENVALAQDNLSLVLR</sequence>
<accession>A0A7Y4L9J1</accession>
<proteinExistence type="predicted"/>
<dbReference type="Gene3D" id="3.60.15.10">
    <property type="entry name" value="Ribonuclease Z/Hydroxyacylglutathione hydrolase-like"/>
    <property type="match status" value="1"/>
</dbReference>
<evidence type="ECO:0000313" key="3">
    <source>
        <dbReference type="EMBL" id="NOL49373.1"/>
    </source>
</evidence>
<organism evidence="3 4">
    <name type="scientific">Pelistega europaea</name>
    <dbReference type="NCBI Taxonomy" id="106147"/>
    <lineage>
        <taxon>Bacteria</taxon>
        <taxon>Pseudomonadati</taxon>
        <taxon>Pseudomonadota</taxon>
        <taxon>Betaproteobacteria</taxon>
        <taxon>Burkholderiales</taxon>
        <taxon>Alcaligenaceae</taxon>
        <taxon>Pelistega</taxon>
    </lineage>
</organism>
<name>A0A7Y4L9J1_9BURK</name>
<keyword evidence="4" id="KW-1185">Reference proteome</keyword>
<dbReference type="PANTHER" id="PTHR42663:SF6">
    <property type="entry name" value="HYDROLASE C777.06C-RELATED"/>
    <property type="match status" value="1"/>
</dbReference>
<feature type="compositionally biased region" description="Polar residues" evidence="1">
    <location>
        <begin position="233"/>
        <end position="259"/>
    </location>
</feature>
<dbReference type="EMBL" id="JABGBO010000004">
    <property type="protein sequence ID" value="NOL49373.1"/>
    <property type="molecule type" value="Genomic_DNA"/>
</dbReference>
<gene>
    <name evidence="3" type="ORF">HKX40_04385</name>
</gene>
<dbReference type="CDD" id="cd07736">
    <property type="entry name" value="PhnP-like_MBL-fold"/>
    <property type="match status" value="1"/>
</dbReference>
<dbReference type="InterPro" id="IPR036866">
    <property type="entry name" value="RibonucZ/Hydroxyglut_hydro"/>
</dbReference>
<dbReference type="Proteomes" id="UP000541421">
    <property type="component" value="Unassembled WGS sequence"/>
</dbReference>